<comment type="subcellular location">
    <subcellularLocation>
        <location evidence="4 17">Cytoplasm</location>
    </subcellularLocation>
</comment>
<dbReference type="EC" id="2.7.3.9" evidence="6 17"/>
<dbReference type="Pfam" id="PF02896">
    <property type="entry name" value="PEP-utilizers_C"/>
    <property type="match status" value="1"/>
</dbReference>
<organism evidence="21 22">
    <name type="scientific">Candidatus Competibacter phosphatis</name>
    <dbReference type="NCBI Taxonomy" id="221280"/>
    <lineage>
        <taxon>Bacteria</taxon>
        <taxon>Pseudomonadati</taxon>
        <taxon>Pseudomonadota</taxon>
        <taxon>Gammaproteobacteria</taxon>
        <taxon>Candidatus Competibacteraceae</taxon>
        <taxon>Candidatus Competibacter</taxon>
    </lineage>
</organism>
<comment type="function">
    <text evidence="3 17">General (non sugar-specific) component of the phosphoenolpyruvate-dependent sugar phosphotransferase system (sugar PTS). This major carbohydrate active-transport system catalyzes the phosphorylation of incoming sugar substrates concomitantly with their translocation across the cell membrane. Enzyme I transfers the phosphoryl group from phosphoenolpyruvate (PEP) to the phosphoryl carrier protein (HPr).</text>
</comment>
<dbReference type="SUPFAM" id="SSF47831">
    <property type="entry name" value="Enzyme I of the PEP:sugar phosphotransferase system HPr-binding (sub)domain"/>
    <property type="match status" value="1"/>
</dbReference>
<dbReference type="EMBL" id="SPMZ01000009">
    <property type="protein sequence ID" value="NMQ18258.1"/>
    <property type="molecule type" value="Genomic_DNA"/>
</dbReference>
<dbReference type="InterPro" id="IPR015813">
    <property type="entry name" value="Pyrv/PenolPyrv_kinase-like_dom"/>
</dbReference>
<feature type="domain" description="PEP-utilising enzyme mobile" evidence="18">
    <location>
        <begin position="166"/>
        <end position="237"/>
    </location>
</feature>
<comment type="caution">
    <text evidence="21">The sequence shown here is derived from an EMBL/GenBank/DDBJ whole genome shotgun (WGS) entry which is preliminary data.</text>
</comment>
<dbReference type="InterPro" id="IPR036637">
    <property type="entry name" value="Phosphohistidine_dom_sf"/>
</dbReference>
<evidence type="ECO:0000256" key="2">
    <source>
        <dbReference type="ARBA" id="ARBA00001946"/>
    </source>
</evidence>
<dbReference type="InterPro" id="IPR008279">
    <property type="entry name" value="PEP-util_enz_mobile_dom"/>
</dbReference>
<evidence type="ECO:0000256" key="16">
    <source>
        <dbReference type="ARBA" id="ARBA00033235"/>
    </source>
</evidence>
<evidence type="ECO:0000256" key="15">
    <source>
        <dbReference type="ARBA" id="ARBA00022842"/>
    </source>
</evidence>
<keyword evidence="12 17" id="KW-0598">Phosphotransferase system</keyword>
<dbReference type="Gene3D" id="1.10.274.10">
    <property type="entry name" value="PtsI, HPr-binding domain"/>
    <property type="match status" value="1"/>
</dbReference>
<accession>A0ABX1TJA5</accession>
<evidence type="ECO:0000313" key="22">
    <source>
        <dbReference type="Proteomes" id="UP000760480"/>
    </source>
</evidence>
<dbReference type="Pfam" id="PF05524">
    <property type="entry name" value="PEP-utilisers_N"/>
    <property type="match status" value="1"/>
</dbReference>
<keyword evidence="15 17" id="KW-0460">Magnesium</keyword>
<evidence type="ECO:0000256" key="11">
    <source>
        <dbReference type="ARBA" id="ARBA00022679"/>
    </source>
</evidence>
<dbReference type="RefSeq" id="WP_169247510.1">
    <property type="nucleotide sequence ID" value="NZ_SPMZ01000009.1"/>
</dbReference>
<evidence type="ECO:0000259" key="18">
    <source>
        <dbReference type="Pfam" id="PF00391"/>
    </source>
</evidence>
<dbReference type="GO" id="GO:0008965">
    <property type="term" value="F:phosphoenolpyruvate-protein phosphotransferase activity"/>
    <property type="evidence" value="ECO:0007669"/>
    <property type="project" value="UniProtKB-EC"/>
</dbReference>
<dbReference type="InterPro" id="IPR040442">
    <property type="entry name" value="Pyrv_kinase-like_dom_sf"/>
</dbReference>
<dbReference type="Gene3D" id="3.50.30.10">
    <property type="entry name" value="Phosphohistidine domain"/>
    <property type="match status" value="1"/>
</dbReference>
<comment type="catalytic activity">
    <reaction evidence="1 17">
        <text>L-histidyl-[protein] + phosphoenolpyruvate = N(pros)-phospho-L-histidyl-[protein] + pyruvate</text>
        <dbReference type="Rhea" id="RHEA:23880"/>
        <dbReference type="Rhea" id="RHEA-COMP:9745"/>
        <dbReference type="Rhea" id="RHEA-COMP:9746"/>
        <dbReference type="ChEBI" id="CHEBI:15361"/>
        <dbReference type="ChEBI" id="CHEBI:29979"/>
        <dbReference type="ChEBI" id="CHEBI:58702"/>
        <dbReference type="ChEBI" id="CHEBI:64837"/>
        <dbReference type="EC" id="2.7.3.9"/>
    </reaction>
</comment>
<keyword evidence="8 17" id="KW-0813">Transport</keyword>
<protein>
    <recommendedName>
        <fullName evidence="7 17">Phosphoenolpyruvate-protein phosphotransferase</fullName>
        <ecNumber evidence="6 17">2.7.3.9</ecNumber>
    </recommendedName>
    <alternativeName>
        <fullName evidence="16 17">Phosphotransferase system, enzyme I</fullName>
    </alternativeName>
</protein>
<reference evidence="21 22" key="1">
    <citation type="submission" date="2019-03" db="EMBL/GenBank/DDBJ databases">
        <title>Metabolic reconstructions from genomes of highly enriched 'Candidatus Accumulibacter' and 'Candidatus Competibacter' bioreactor populations.</title>
        <authorList>
            <person name="Annavajhala M.K."/>
            <person name="Welles L."/>
            <person name="Abbas B."/>
            <person name="Sorokin D."/>
            <person name="Park H."/>
            <person name="Van Loosdrecht M."/>
            <person name="Chandran K."/>
        </authorList>
    </citation>
    <scope>NUCLEOTIDE SEQUENCE [LARGE SCALE GENOMIC DNA]</scope>
    <source>
        <strain evidence="21 22">SBR_G</strain>
    </source>
</reference>
<evidence type="ECO:0000256" key="12">
    <source>
        <dbReference type="ARBA" id="ARBA00022683"/>
    </source>
</evidence>
<evidence type="ECO:0000259" key="20">
    <source>
        <dbReference type="Pfam" id="PF05524"/>
    </source>
</evidence>
<evidence type="ECO:0000313" key="21">
    <source>
        <dbReference type="EMBL" id="NMQ18258.1"/>
    </source>
</evidence>
<evidence type="ECO:0000259" key="19">
    <source>
        <dbReference type="Pfam" id="PF02896"/>
    </source>
</evidence>
<evidence type="ECO:0000256" key="6">
    <source>
        <dbReference type="ARBA" id="ARBA00012232"/>
    </source>
</evidence>
<dbReference type="SUPFAM" id="SSF52009">
    <property type="entry name" value="Phosphohistidine domain"/>
    <property type="match status" value="1"/>
</dbReference>
<dbReference type="PANTHER" id="PTHR46244:SF3">
    <property type="entry name" value="PHOSPHOENOLPYRUVATE-PROTEIN PHOSPHOTRANSFERASE"/>
    <property type="match status" value="1"/>
</dbReference>
<evidence type="ECO:0000256" key="3">
    <source>
        <dbReference type="ARBA" id="ARBA00002728"/>
    </source>
</evidence>
<dbReference type="InterPro" id="IPR023151">
    <property type="entry name" value="PEP_util_CS"/>
</dbReference>
<keyword evidence="11 17" id="KW-0808">Transferase</keyword>
<keyword evidence="14 17" id="KW-0418">Kinase</keyword>
<evidence type="ECO:0000256" key="10">
    <source>
        <dbReference type="ARBA" id="ARBA00022597"/>
    </source>
</evidence>
<feature type="domain" description="Phosphotransferase system enzyme I N-terminal" evidence="20">
    <location>
        <begin position="6"/>
        <end position="129"/>
    </location>
</feature>
<name>A0ABX1TJA5_9GAMM</name>
<evidence type="ECO:0000256" key="9">
    <source>
        <dbReference type="ARBA" id="ARBA00022490"/>
    </source>
</evidence>
<dbReference type="Pfam" id="PF00391">
    <property type="entry name" value="PEP-utilizers"/>
    <property type="match status" value="1"/>
</dbReference>
<comment type="similarity">
    <text evidence="5 17">Belongs to the PEP-utilizing enzyme family.</text>
</comment>
<evidence type="ECO:0000256" key="1">
    <source>
        <dbReference type="ARBA" id="ARBA00000683"/>
    </source>
</evidence>
<dbReference type="PIRSF" id="PIRSF000732">
    <property type="entry name" value="PTS_enzyme_I"/>
    <property type="match status" value="1"/>
</dbReference>
<dbReference type="PANTHER" id="PTHR46244">
    <property type="entry name" value="PHOSPHOENOLPYRUVATE-PROTEIN PHOSPHOTRANSFERASE"/>
    <property type="match status" value="1"/>
</dbReference>
<evidence type="ECO:0000256" key="8">
    <source>
        <dbReference type="ARBA" id="ARBA00022448"/>
    </source>
</evidence>
<keyword evidence="10 17" id="KW-0762">Sugar transport</keyword>
<comment type="cofactor">
    <cofactor evidence="2 17">
        <name>Mg(2+)</name>
        <dbReference type="ChEBI" id="CHEBI:18420"/>
    </cofactor>
</comment>
<keyword evidence="9 17" id="KW-0963">Cytoplasm</keyword>
<evidence type="ECO:0000256" key="5">
    <source>
        <dbReference type="ARBA" id="ARBA00007837"/>
    </source>
</evidence>
<dbReference type="NCBIfam" id="TIGR01417">
    <property type="entry name" value="PTS_I_fam"/>
    <property type="match status" value="1"/>
</dbReference>
<keyword evidence="13 17" id="KW-0479">Metal-binding</keyword>
<dbReference type="InterPro" id="IPR006318">
    <property type="entry name" value="PTS_EI-like"/>
</dbReference>
<dbReference type="PROSITE" id="PS00742">
    <property type="entry name" value="PEP_ENZYMES_2"/>
    <property type="match status" value="1"/>
</dbReference>
<dbReference type="InterPro" id="IPR036618">
    <property type="entry name" value="PtsI_HPr-bd_sf"/>
</dbReference>
<proteinExistence type="inferred from homology"/>
<feature type="domain" description="PEP-utilising enzyme C-terminal" evidence="19">
    <location>
        <begin position="263"/>
        <end position="555"/>
    </location>
</feature>
<evidence type="ECO:0000256" key="7">
    <source>
        <dbReference type="ARBA" id="ARBA00016544"/>
    </source>
</evidence>
<sequence length="585" mass="65365">MPFSLHGIGVSRGYAIGRTYLLQRNQPEITEYTIPDAIIEDEVQRFLNSLEIARRQLRDVRVQVPPTAPTEVAAFIDTHLLMLEDATFTEAPIKLIRTRKCNAEWALKIQRDLLVQVFEDMDDPYLRTRKDDVEHVVRRVQRVLVTEDPSYLNDPDYTELASSRLEGRIVVADDLTPADTILMQHQGVLAFVTEYGGPLSHTAILARSLGIPAVVGARNARAYLGHDEPVIVDGRQGVILLGLDERILRYYRHKQKEERQQQRELNKLKGKPAITRDGLTIALYANIELPEDAAAVRDVVADGVGLYRTEFLFMNRPDVPDEEEHLASYLHVIKTLEGSPITIRTADLGADKQVDGGRGGGPVCTNPALGLRAIRMCLKDLAMFRPQLRAILRASAHGPVRMMIPMLSAIQEVFQVLRLVAETKQELRDRGLAFDEKMPVGGMIEVPAAAVCAPQFARYLDFLSIGTNDLIQYTLAIDRVDDEINYLYDPLHPAVLMLIHNTILAGHKAGIPVSLCGEMAGDPRYTRLLLGLGLTQFSMHPTALLEIKRVIQSSEVAELVSVVRRLLRTTDAEKYTEALKSVAQN</sequence>
<dbReference type="Gene3D" id="3.20.20.60">
    <property type="entry name" value="Phosphoenolpyruvate-binding domains"/>
    <property type="match status" value="1"/>
</dbReference>
<dbReference type="SUPFAM" id="SSF51621">
    <property type="entry name" value="Phosphoenolpyruvate/pyruvate domain"/>
    <property type="match status" value="1"/>
</dbReference>
<evidence type="ECO:0000256" key="17">
    <source>
        <dbReference type="PIRNR" id="PIRNR000732"/>
    </source>
</evidence>
<evidence type="ECO:0000256" key="4">
    <source>
        <dbReference type="ARBA" id="ARBA00004496"/>
    </source>
</evidence>
<gene>
    <name evidence="21" type="primary">ptsP</name>
    <name evidence="21" type="ORF">E4P82_03045</name>
</gene>
<keyword evidence="22" id="KW-1185">Reference proteome</keyword>
<evidence type="ECO:0000256" key="13">
    <source>
        <dbReference type="ARBA" id="ARBA00022723"/>
    </source>
</evidence>
<evidence type="ECO:0000256" key="14">
    <source>
        <dbReference type="ARBA" id="ARBA00022777"/>
    </source>
</evidence>
<dbReference type="InterPro" id="IPR008731">
    <property type="entry name" value="PTS_EIN"/>
</dbReference>
<dbReference type="PRINTS" id="PR01736">
    <property type="entry name" value="PHPHTRNFRASE"/>
</dbReference>
<dbReference type="Proteomes" id="UP000760480">
    <property type="component" value="Unassembled WGS sequence"/>
</dbReference>
<dbReference type="InterPro" id="IPR000121">
    <property type="entry name" value="PEP_util_C"/>
</dbReference>
<dbReference type="InterPro" id="IPR050499">
    <property type="entry name" value="PEP-utilizing_PTS_enzyme"/>
</dbReference>
<dbReference type="InterPro" id="IPR024692">
    <property type="entry name" value="PTS_EI"/>
</dbReference>